<name>A0AAV4FL24_9GAST</name>
<feature type="signal peptide" evidence="1">
    <location>
        <begin position="1"/>
        <end position="31"/>
    </location>
</feature>
<dbReference type="AlphaFoldDB" id="A0AAV4FL24"/>
<accession>A0AAV4FL24</accession>
<evidence type="ECO:0000313" key="2">
    <source>
        <dbReference type="EMBL" id="GFR74167.1"/>
    </source>
</evidence>
<feature type="chain" id="PRO_5043752673" evidence="1">
    <location>
        <begin position="32"/>
        <end position="159"/>
    </location>
</feature>
<evidence type="ECO:0000256" key="1">
    <source>
        <dbReference type="SAM" id="SignalP"/>
    </source>
</evidence>
<organism evidence="2 3">
    <name type="scientific">Elysia marginata</name>
    <dbReference type="NCBI Taxonomy" id="1093978"/>
    <lineage>
        <taxon>Eukaryota</taxon>
        <taxon>Metazoa</taxon>
        <taxon>Spiralia</taxon>
        <taxon>Lophotrochozoa</taxon>
        <taxon>Mollusca</taxon>
        <taxon>Gastropoda</taxon>
        <taxon>Heterobranchia</taxon>
        <taxon>Euthyneura</taxon>
        <taxon>Panpulmonata</taxon>
        <taxon>Sacoglossa</taxon>
        <taxon>Placobranchoidea</taxon>
        <taxon>Plakobranchidae</taxon>
        <taxon>Elysia</taxon>
    </lineage>
</organism>
<keyword evidence="1" id="KW-0732">Signal</keyword>
<gene>
    <name evidence="2" type="ORF">ElyMa_003884600</name>
</gene>
<dbReference type="EMBL" id="BMAT01007923">
    <property type="protein sequence ID" value="GFR74167.1"/>
    <property type="molecule type" value="Genomic_DNA"/>
</dbReference>
<protein>
    <submittedName>
        <fullName evidence="2">Uncharacterized protein</fullName>
    </submittedName>
</protein>
<proteinExistence type="predicted"/>
<sequence length="159" mass="17591">MLPQSVASRCAATPALLILLFLLSTAPVCLALEGGDFVSETEAVATETRETPDATKDLGRLLFKTTRFRDLSLAAHEGVRASYPQLRRWLGYPLWRSRGAAAGLTGRTKATRHAFNKGDVKLVKEMRFRLIDDVTNPVTIDFNNTETSSSQTVPDNWRP</sequence>
<reference evidence="2 3" key="1">
    <citation type="journal article" date="2021" name="Elife">
        <title>Chloroplast acquisition without the gene transfer in kleptoplastic sea slugs, Plakobranchus ocellatus.</title>
        <authorList>
            <person name="Maeda T."/>
            <person name="Takahashi S."/>
            <person name="Yoshida T."/>
            <person name="Shimamura S."/>
            <person name="Takaki Y."/>
            <person name="Nagai Y."/>
            <person name="Toyoda A."/>
            <person name="Suzuki Y."/>
            <person name="Arimoto A."/>
            <person name="Ishii H."/>
            <person name="Satoh N."/>
            <person name="Nishiyama T."/>
            <person name="Hasebe M."/>
            <person name="Maruyama T."/>
            <person name="Minagawa J."/>
            <person name="Obokata J."/>
            <person name="Shigenobu S."/>
        </authorList>
    </citation>
    <scope>NUCLEOTIDE SEQUENCE [LARGE SCALE GENOMIC DNA]</scope>
</reference>
<comment type="caution">
    <text evidence="2">The sequence shown here is derived from an EMBL/GenBank/DDBJ whole genome shotgun (WGS) entry which is preliminary data.</text>
</comment>
<dbReference type="Proteomes" id="UP000762676">
    <property type="component" value="Unassembled WGS sequence"/>
</dbReference>
<evidence type="ECO:0000313" key="3">
    <source>
        <dbReference type="Proteomes" id="UP000762676"/>
    </source>
</evidence>
<keyword evidence="3" id="KW-1185">Reference proteome</keyword>